<comment type="caution">
    <text evidence="2">The sequence shown here is derived from an EMBL/GenBank/DDBJ whole genome shotgun (WGS) entry which is preliminary data.</text>
</comment>
<keyword evidence="3" id="KW-1185">Reference proteome</keyword>
<gene>
    <name evidence="2" type="primary">MKK3</name>
    <name evidence="2" type="ORF">SPIL2461_LOCUS21872</name>
</gene>
<sequence>MLQQLFVLASRHELDRSEDLLSFDPDAPLPVPLPVSPKSVGKDPASPAAAAGQEAAPDQLQAALAVRAIATFASVQEDGIMGLMMPIVQLLLWPVVPAPLAKMAKTAVFEEARRSFATLCAAHSMEDLAMAASKVPGLKAWAQGRKAGMLAPCAAREPRPGASWPP</sequence>
<organism evidence="2 3">
    <name type="scientific">Symbiodinium pilosum</name>
    <name type="common">Dinoflagellate</name>
    <dbReference type="NCBI Taxonomy" id="2952"/>
    <lineage>
        <taxon>Eukaryota</taxon>
        <taxon>Sar</taxon>
        <taxon>Alveolata</taxon>
        <taxon>Dinophyceae</taxon>
        <taxon>Suessiales</taxon>
        <taxon>Symbiodiniaceae</taxon>
        <taxon>Symbiodinium</taxon>
    </lineage>
</organism>
<accession>A0A812XXK7</accession>
<feature type="region of interest" description="Disordered" evidence="1">
    <location>
        <begin position="32"/>
        <end position="54"/>
    </location>
</feature>
<name>A0A812XXK7_SYMPI</name>
<evidence type="ECO:0000313" key="3">
    <source>
        <dbReference type="Proteomes" id="UP000649617"/>
    </source>
</evidence>
<evidence type="ECO:0000256" key="1">
    <source>
        <dbReference type="SAM" id="MobiDB-lite"/>
    </source>
</evidence>
<protein>
    <submittedName>
        <fullName evidence="2">MKK3 protein</fullName>
    </submittedName>
</protein>
<reference evidence="2" key="1">
    <citation type="submission" date="2021-02" db="EMBL/GenBank/DDBJ databases">
        <authorList>
            <person name="Dougan E. K."/>
            <person name="Rhodes N."/>
            <person name="Thang M."/>
            <person name="Chan C."/>
        </authorList>
    </citation>
    <scope>NUCLEOTIDE SEQUENCE</scope>
</reference>
<proteinExistence type="predicted"/>
<feature type="compositionally biased region" description="Low complexity" evidence="1">
    <location>
        <begin position="44"/>
        <end position="54"/>
    </location>
</feature>
<dbReference type="AlphaFoldDB" id="A0A812XXK7"/>
<evidence type="ECO:0000313" key="2">
    <source>
        <dbReference type="EMBL" id="CAE7754035.1"/>
    </source>
</evidence>
<dbReference type="EMBL" id="CAJNIZ010046682">
    <property type="protein sequence ID" value="CAE7754035.1"/>
    <property type="molecule type" value="Genomic_DNA"/>
</dbReference>
<dbReference type="Proteomes" id="UP000649617">
    <property type="component" value="Unassembled WGS sequence"/>
</dbReference>